<name>A0A2N9HW67_FAGSY</name>
<sequence length="868" mass="98655">MGFSQSWVNWITQCVTTVSYSVLINGSPSKTFCPARGLRQGDPLSPYLFLLCANVLSCALLKQENKHHLKGVKIGRANQPLSHLLFADDSFLFFKHDKSSLNTIQSTLAWYCCLSGQNINLDKSELYCTPNMTDLDKSNLANFLGVKLVPSPGKYLGVNFKLRGGRTADFQDLIDKVSNKLQGWKAKLLSQAGRLTLINSVLNSIPIYTFSVFKAPHSICNKLDSIVNAFWWGHDPGHKKLHLTNWDTLTRPRQEGGLGIRKFKLMNTALLAKQYWRTCNNPNLLLTKTLKAKPGAHTLLHNQVTKVADLINQADATWKANTVRQLYDKNTADLILGIPLPKFQSSQDLLIWPHSISRHYQVKTAYALLHKDQSQALNVLRPGPIPPPKLWKNLWKLKLPNKLLTFTWKLMHHALPVKDVLNHRGIQCAATCMLCHTHTETLNHIFFLCPFARAVWLGAGINTSFLLESNISMIDWLSKLLESSKDSQNNLETLSLLITIAWCLWLHRNQVIFEGKSPNPTEVILTTQSLLNRYKQGHQQGNMPIHPPRTRKQIQFPQEWQLIILIANVAAKNKQWQGTAFIGKNRQGEVLFVGCKTLRIAAGTMAKITTIRDASLQASILGIRGCIFLTTSKGLEGMWFSNKQHHWSLQPIFEDIKCIQQHYGLQIHIKAVCKLIIADVCTQILSDPQQLGPRVETLKQEGRFSYNVQLSDRQELLRSSRNFNQKMTPWHKEHPNGLHSQDHILRTQVRLCARPVPLESRVFLTRNELIRKPRYVGKRTHSCTVWNSRIAKIFPGLAGIFAGKMLSNRPKTLWRPLFAEPYLASPSSVSLKSKTLRKRVAQAFRRYQDRRNPTSGARSNMRANTDKK</sequence>
<dbReference type="InterPro" id="IPR026960">
    <property type="entry name" value="RVT-Znf"/>
</dbReference>
<dbReference type="Pfam" id="PF00078">
    <property type="entry name" value="RVT_1"/>
    <property type="match status" value="1"/>
</dbReference>
<organism evidence="3">
    <name type="scientific">Fagus sylvatica</name>
    <name type="common">Beechnut</name>
    <dbReference type="NCBI Taxonomy" id="28930"/>
    <lineage>
        <taxon>Eukaryota</taxon>
        <taxon>Viridiplantae</taxon>
        <taxon>Streptophyta</taxon>
        <taxon>Embryophyta</taxon>
        <taxon>Tracheophyta</taxon>
        <taxon>Spermatophyta</taxon>
        <taxon>Magnoliopsida</taxon>
        <taxon>eudicotyledons</taxon>
        <taxon>Gunneridae</taxon>
        <taxon>Pentapetalae</taxon>
        <taxon>rosids</taxon>
        <taxon>fabids</taxon>
        <taxon>Fagales</taxon>
        <taxon>Fagaceae</taxon>
        <taxon>Fagus</taxon>
    </lineage>
</organism>
<dbReference type="InterPro" id="IPR000477">
    <property type="entry name" value="RT_dom"/>
</dbReference>
<dbReference type="SUPFAM" id="SSF56672">
    <property type="entry name" value="DNA/RNA polymerases"/>
    <property type="match status" value="1"/>
</dbReference>
<dbReference type="AlphaFoldDB" id="A0A2N9HW67"/>
<evidence type="ECO:0000313" key="3">
    <source>
        <dbReference type="EMBL" id="SPD15939.1"/>
    </source>
</evidence>
<gene>
    <name evidence="3" type="ORF">FSB_LOCUS43821</name>
</gene>
<feature type="region of interest" description="Disordered" evidence="1">
    <location>
        <begin position="847"/>
        <end position="868"/>
    </location>
</feature>
<dbReference type="PANTHER" id="PTHR33116:SF86">
    <property type="entry name" value="REVERSE TRANSCRIPTASE DOMAIN-CONTAINING PROTEIN"/>
    <property type="match status" value="1"/>
</dbReference>
<feature type="domain" description="Reverse transcriptase" evidence="2">
    <location>
        <begin position="1"/>
        <end position="148"/>
    </location>
</feature>
<dbReference type="EMBL" id="OIVN01004190">
    <property type="protein sequence ID" value="SPD15939.1"/>
    <property type="molecule type" value="Genomic_DNA"/>
</dbReference>
<protein>
    <recommendedName>
        <fullName evidence="2">Reverse transcriptase domain-containing protein</fullName>
    </recommendedName>
</protein>
<proteinExistence type="predicted"/>
<evidence type="ECO:0000256" key="1">
    <source>
        <dbReference type="SAM" id="MobiDB-lite"/>
    </source>
</evidence>
<feature type="compositionally biased region" description="Polar residues" evidence="1">
    <location>
        <begin position="853"/>
        <end position="868"/>
    </location>
</feature>
<dbReference type="PANTHER" id="PTHR33116">
    <property type="entry name" value="REVERSE TRANSCRIPTASE ZINC-BINDING DOMAIN-CONTAINING PROTEIN-RELATED-RELATED"/>
    <property type="match status" value="1"/>
</dbReference>
<dbReference type="InterPro" id="IPR043502">
    <property type="entry name" value="DNA/RNA_pol_sf"/>
</dbReference>
<dbReference type="PROSITE" id="PS50878">
    <property type="entry name" value="RT_POL"/>
    <property type="match status" value="1"/>
</dbReference>
<reference evidence="3" key="1">
    <citation type="submission" date="2018-02" db="EMBL/GenBank/DDBJ databases">
        <authorList>
            <person name="Cohen D.B."/>
            <person name="Kent A.D."/>
        </authorList>
    </citation>
    <scope>NUCLEOTIDE SEQUENCE</scope>
</reference>
<dbReference type="Pfam" id="PF13966">
    <property type="entry name" value="zf-RVT"/>
    <property type="match status" value="1"/>
</dbReference>
<accession>A0A2N9HW67</accession>
<evidence type="ECO:0000259" key="2">
    <source>
        <dbReference type="PROSITE" id="PS50878"/>
    </source>
</evidence>